<gene>
    <name evidence="4" type="ORF">SAMN02745123_01801</name>
</gene>
<dbReference type="STRING" id="1121421.SAMN02745123_01801"/>
<evidence type="ECO:0000256" key="2">
    <source>
        <dbReference type="SAM" id="Phobius"/>
    </source>
</evidence>
<keyword evidence="2" id="KW-1133">Transmembrane helix</keyword>
<name>A0A1M6SC90_9FIRM</name>
<proteinExistence type="predicted"/>
<feature type="domain" description="Phage tail tape measure protein" evidence="3">
    <location>
        <begin position="109"/>
        <end position="301"/>
    </location>
</feature>
<evidence type="ECO:0000259" key="3">
    <source>
        <dbReference type="Pfam" id="PF10145"/>
    </source>
</evidence>
<keyword evidence="1" id="KW-1188">Viral release from host cell</keyword>
<dbReference type="RefSeq" id="WP_072913320.1">
    <property type="nucleotide sequence ID" value="NZ_FRAR01000013.1"/>
</dbReference>
<evidence type="ECO:0000256" key="1">
    <source>
        <dbReference type="ARBA" id="ARBA00022612"/>
    </source>
</evidence>
<dbReference type="PANTHER" id="PTHR37813:SF1">
    <property type="entry name" value="FELS-2 PROPHAGE PROTEIN"/>
    <property type="match status" value="1"/>
</dbReference>
<protein>
    <submittedName>
        <fullName evidence="4">Phage tail tape measure protein, TP901 family, core region</fullName>
    </submittedName>
</protein>
<keyword evidence="2" id="KW-0812">Transmembrane</keyword>
<dbReference type="AlphaFoldDB" id="A0A1M6SC90"/>
<dbReference type="Proteomes" id="UP000183997">
    <property type="component" value="Unassembled WGS sequence"/>
</dbReference>
<dbReference type="InterPro" id="IPR010090">
    <property type="entry name" value="Phage_tape_meas"/>
</dbReference>
<reference evidence="5" key="1">
    <citation type="submission" date="2016-11" db="EMBL/GenBank/DDBJ databases">
        <authorList>
            <person name="Varghese N."/>
            <person name="Submissions S."/>
        </authorList>
    </citation>
    <scope>NUCLEOTIDE SEQUENCE [LARGE SCALE GENOMIC DNA]</scope>
    <source>
        <strain evidence="5">DSM 10349</strain>
    </source>
</reference>
<dbReference type="EMBL" id="FRAR01000013">
    <property type="protein sequence ID" value="SHK42325.1"/>
    <property type="molecule type" value="Genomic_DNA"/>
</dbReference>
<evidence type="ECO:0000313" key="5">
    <source>
        <dbReference type="Proteomes" id="UP000183997"/>
    </source>
</evidence>
<dbReference type="NCBIfam" id="TIGR01760">
    <property type="entry name" value="tape_meas_TP901"/>
    <property type="match status" value="1"/>
</dbReference>
<dbReference type="OrthoDB" id="1677957at2"/>
<dbReference type="Pfam" id="PF10145">
    <property type="entry name" value="PhageMin_Tail"/>
    <property type="match status" value="1"/>
</dbReference>
<keyword evidence="2" id="KW-0472">Membrane</keyword>
<accession>A0A1M6SC90</accession>
<sequence length="683" mass="73722">MASVIDLATYSYNLILNDNDFTSRMQNAEGNVDRFEGRMGNFTTFLKGAVIAGIATVGIALGGMAIKGIKSADELQQSLNLLAAQTGATTDEMQQLEESLTNIYANNRGESFEDIAQSMARVNQTLGLTGQELENTTQTALMMRDTFDMDVGESIDTVNALMANFGVTAEQAYNLMAQGAQQGANKNGDLTEVLKEYAPHFSQLGISAEEFTDTLIQGAKSGAFQIDKVGDAIKEFSIRSKDMSTTSAEGFELLGLNAEEMFNTFAQGGEGAEKAFQDVITRLGQMDNPLAQNTAGVALFGTMFEDLGIEGIKALGDIGDYAKLDVDALNQINSVRYDSFGQALTGIGRGLETSILIPMGQQVLPIMSDFANWIQANMPQIKAIIGGTLNFIGSLFTTVGSLIGAFIGILQYCYIQNKEIFDGIGQVIRTAFDIITGIFKTATALLKGDWDKFGKELSNLTSNIFKLIQNLFNLGLTTIKTILSNSISNFQSLGSSIMNALYNAFRGVWSSITSWLNSAISSAVSSVKGFSSSFYSAGSQLFSSFWNGIRSVWDSISSWISSKVNWVKNQLSSWRSAQSEMSDDGGGSDKYPAYAQGTPFVPTTGLALLHAGEAVIPKEYNVFAKGGKIGRDTVSQNIEIPNVNITFNVKDAFDISKNGKKIANYVYGDIIKGLKMRGVSRPL</sequence>
<dbReference type="PANTHER" id="PTHR37813">
    <property type="entry name" value="FELS-2 PROPHAGE PROTEIN"/>
    <property type="match status" value="1"/>
</dbReference>
<evidence type="ECO:0000313" key="4">
    <source>
        <dbReference type="EMBL" id="SHK42325.1"/>
    </source>
</evidence>
<organism evidence="4 5">
    <name type="scientific">Desulforamulus aeronauticus DSM 10349</name>
    <dbReference type="NCBI Taxonomy" id="1121421"/>
    <lineage>
        <taxon>Bacteria</taxon>
        <taxon>Bacillati</taxon>
        <taxon>Bacillota</taxon>
        <taxon>Clostridia</taxon>
        <taxon>Eubacteriales</taxon>
        <taxon>Peptococcaceae</taxon>
        <taxon>Desulforamulus</taxon>
    </lineage>
</organism>
<feature type="transmembrane region" description="Helical" evidence="2">
    <location>
        <begin position="388"/>
        <end position="410"/>
    </location>
</feature>
<feature type="transmembrane region" description="Helical" evidence="2">
    <location>
        <begin position="45"/>
        <end position="66"/>
    </location>
</feature>
<keyword evidence="5" id="KW-1185">Reference proteome</keyword>